<name>A0A8X6SCH3_TRICX</name>
<evidence type="ECO:0000313" key="2">
    <source>
        <dbReference type="EMBL" id="GFY05931.1"/>
    </source>
</evidence>
<evidence type="ECO:0000313" key="3">
    <source>
        <dbReference type="Proteomes" id="UP000887159"/>
    </source>
</evidence>
<dbReference type="Proteomes" id="UP000887159">
    <property type="component" value="Unassembled WGS sequence"/>
</dbReference>
<dbReference type="AlphaFoldDB" id="A0A8X6SCH3"/>
<sequence length="105" mass="12534">MGLLCYGSVWYAKVRGGPFRWAGHIHTCLRGSSGHSRRRDWSIKTIRLWSNQICRYTSEEFKRRNGRRHCRFLVFNLPLWFQVLFLLTKEPLFLVNRAILQYTSA</sequence>
<keyword evidence="1" id="KW-1133">Transmembrane helix</keyword>
<keyword evidence="1" id="KW-0812">Transmembrane</keyword>
<dbReference type="EMBL" id="BMAU01021256">
    <property type="protein sequence ID" value="GFY05931.1"/>
    <property type="molecule type" value="Genomic_DNA"/>
</dbReference>
<proteinExistence type="predicted"/>
<protein>
    <submittedName>
        <fullName evidence="2">Uncharacterized protein</fullName>
    </submittedName>
</protein>
<keyword evidence="3" id="KW-1185">Reference proteome</keyword>
<feature type="transmembrane region" description="Helical" evidence="1">
    <location>
        <begin position="70"/>
        <end position="87"/>
    </location>
</feature>
<reference evidence="2" key="1">
    <citation type="submission" date="2020-08" db="EMBL/GenBank/DDBJ databases">
        <title>Multicomponent nature underlies the extraordinary mechanical properties of spider dragline silk.</title>
        <authorList>
            <person name="Kono N."/>
            <person name="Nakamura H."/>
            <person name="Mori M."/>
            <person name="Yoshida Y."/>
            <person name="Ohtoshi R."/>
            <person name="Malay A.D."/>
            <person name="Moran D.A.P."/>
            <person name="Tomita M."/>
            <person name="Numata K."/>
            <person name="Arakawa K."/>
        </authorList>
    </citation>
    <scope>NUCLEOTIDE SEQUENCE</scope>
</reference>
<keyword evidence="1" id="KW-0472">Membrane</keyword>
<evidence type="ECO:0000256" key="1">
    <source>
        <dbReference type="SAM" id="Phobius"/>
    </source>
</evidence>
<accession>A0A8X6SCH3</accession>
<gene>
    <name evidence="2" type="ORF">TNCV_3862371</name>
</gene>
<organism evidence="2 3">
    <name type="scientific">Trichonephila clavipes</name>
    <name type="common">Golden silk orbweaver</name>
    <name type="synonym">Nephila clavipes</name>
    <dbReference type="NCBI Taxonomy" id="2585209"/>
    <lineage>
        <taxon>Eukaryota</taxon>
        <taxon>Metazoa</taxon>
        <taxon>Ecdysozoa</taxon>
        <taxon>Arthropoda</taxon>
        <taxon>Chelicerata</taxon>
        <taxon>Arachnida</taxon>
        <taxon>Araneae</taxon>
        <taxon>Araneomorphae</taxon>
        <taxon>Entelegynae</taxon>
        <taxon>Araneoidea</taxon>
        <taxon>Nephilidae</taxon>
        <taxon>Trichonephila</taxon>
    </lineage>
</organism>
<comment type="caution">
    <text evidence="2">The sequence shown here is derived from an EMBL/GenBank/DDBJ whole genome shotgun (WGS) entry which is preliminary data.</text>
</comment>